<keyword evidence="2" id="KW-1185">Reference proteome</keyword>
<proteinExistence type="predicted"/>
<evidence type="ECO:0000313" key="2">
    <source>
        <dbReference type="Proteomes" id="UP000825729"/>
    </source>
</evidence>
<comment type="caution">
    <text evidence="1">The sequence shown here is derived from an EMBL/GenBank/DDBJ whole genome shotgun (WGS) entry which is preliminary data.</text>
</comment>
<reference evidence="1 2" key="1">
    <citation type="submission" date="2021-07" db="EMBL/GenBank/DDBJ databases">
        <title>The Aristolochia fimbriata genome: insights into angiosperm evolution, floral development and chemical biosynthesis.</title>
        <authorList>
            <person name="Jiao Y."/>
        </authorList>
    </citation>
    <scope>NUCLEOTIDE SEQUENCE [LARGE SCALE GENOMIC DNA]</scope>
    <source>
        <strain evidence="1">IBCAS-2021</strain>
        <tissue evidence="1">Leaf</tissue>
    </source>
</reference>
<dbReference type="Proteomes" id="UP000825729">
    <property type="component" value="Unassembled WGS sequence"/>
</dbReference>
<dbReference type="AlphaFoldDB" id="A0AAV7F3K9"/>
<dbReference type="EMBL" id="JAINDJ010000003">
    <property type="protein sequence ID" value="KAG9454426.1"/>
    <property type="molecule type" value="Genomic_DNA"/>
</dbReference>
<sequence length="171" mass="18716">MEGETGESETPFAPSPIDFPSVVARKVTLCCATAAARLLPLQSSILHTLIAENRTHFPLHLPILNSTKNDAVGSVAESGLQKITEGGYCPILLSMTRSNPLYLRVENPTRVSSSSILIPINPASQDRIRSEQQWEENHMHAPTTQNMAGFEGRKETTGEEDSVKIMCPVFN</sequence>
<name>A0AAV7F3K9_ARIFI</name>
<evidence type="ECO:0000313" key="1">
    <source>
        <dbReference type="EMBL" id="KAG9454426.1"/>
    </source>
</evidence>
<protein>
    <submittedName>
        <fullName evidence="1">Uncharacterized protein</fullName>
    </submittedName>
</protein>
<accession>A0AAV7F3K9</accession>
<gene>
    <name evidence="1" type="ORF">H6P81_007330</name>
</gene>
<organism evidence="1 2">
    <name type="scientific">Aristolochia fimbriata</name>
    <name type="common">White veined hardy Dutchman's pipe vine</name>
    <dbReference type="NCBI Taxonomy" id="158543"/>
    <lineage>
        <taxon>Eukaryota</taxon>
        <taxon>Viridiplantae</taxon>
        <taxon>Streptophyta</taxon>
        <taxon>Embryophyta</taxon>
        <taxon>Tracheophyta</taxon>
        <taxon>Spermatophyta</taxon>
        <taxon>Magnoliopsida</taxon>
        <taxon>Magnoliidae</taxon>
        <taxon>Piperales</taxon>
        <taxon>Aristolochiaceae</taxon>
        <taxon>Aristolochia</taxon>
    </lineage>
</organism>